<evidence type="ECO:0000313" key="2">
    <source>
        <dbReference type="EMBL" id="TSJ41067.1"/>
    </source>
</evidence>
<feature type="signal peptide" evidence="1">
    <location>
        <begin position="1"/>
        <end position="18"/>
    </location>
</feature>
<accession>A0A556MMA2</accession>
<evidence type="ECO:0000313" key="3">
    <source>
        <dbReference type="Proteomes" id="UP000318733"/>
    </source>
</evidence>
<dbReference type="Proteomes" id="UP000318733">
    <property type="component" value="Unassembled WGS sequence"/>
</dbReference>
<proteinExistence type="predicted"/>
<dbReference type="OrthoDB" id="1524454at2"/>
<sequence>MKLFIITLFSLMSYQAIAQEKTLTPQERGKAIRLLEQTETGVFDAVKGLTEAQLNYKTGSGQMERGRMC</sequence>
<dbReference type="AlphaFoldDB" id="A0A556MMA2"/>
<feature type="chain" id="PRO_5021725613" evidence="1">
    <location>
        <begin position="19"/>
        <end position="69"/>
    </location>
</feature>
<dbReference type="EMBL" id="VLPK01000002">
    <property type="protein sequence ID" value="TSJ41067.1"/>
    <property type="molecule type" value="Genomic_DNA"/>
</dbReference>
<keyword evidence="3" id="KW-1185">Reference proteome</keyword>
<dbReference type="RefSeq" id="WP_144249104.1">
    <property type="nucleotide sequence ID" value="NZ_VLPK01000002.1"/>
</dbReference>
<comment type="caution">
    <text evidence="2">The sequence shown here is derived from an EMBL/GenBank/DDBJ whole genome shotgun (WGS) entry which is preliminary data.</text>
</comment>
<reference evidence="2 3" key="1">
    <citation type="submission" date="2019-07" db="EMBL/GenBank/DDBJ databases">
        <authorList>
            <person name="Huq M.A."/>
        </authorList>
    </citation>
    <scope>NUCLEOTIDE SEQUENCE [LARGE SCALE GENOMIC DNA]</scope>
    <source>
        <strain evidence="2 3">MAH-19</strain>
    </source>
</reference>
<name>A0A556MMA2_9SPHI</name>
<gene>
    <name evidence="2" type="ORF">FO440_15165</name>
</gene>
<organism evidence="2 3">
    <name type="scientific">Mucilaginibacter corticis</name>
    <dbReference type="NCBI Taxonomy" id="2597670"/>
    <lineage>
        <taxon>Bacteria</taxon>
        <taxon>Pseudomonadati</taxon>
        <taxon>Bacteroidota</taxon>
        <taxon>Sphingobacteriia</taxon>
        <taxon>Sphingobacteriales</taxon>
        <taxon>Sphingobacteriaceae</taxon>
        <taxon>Mucilaginibacter</taxon>
    </lineage>
</organism>
<evidence type="ECO:0000256" key="1">
    <source>
        <dbReference type="SAM" id="SignalP"/>
    </source>
</evidence>
<keyword evidence="1" id="KW-0732">Signal</keyword>
<protein>
    <submittedName>
        <fullName evidence="2">Uncharacterized protein</fullName>
    </submittedName>
</protein>